<name>A0A8C2P232_CAPHI</name>
<dbReference type="Ensembl" id="ENSCHIT00010018655.1">
    <property type="protein sequence ID" value="ENSCHIP00010013186.1"/>
    <property type="gene ID" value="ENSCHIG00010009761.1"/>
</dbReference>
<dbReference type="Gene3D" id="2.170.130.20">
    <property type="entry name" value="LCCL-like domain"/>
    <property type="match status" value="1"/>
</dbReference>
<feature type="domain" description="LCCL" evidence="1">
    <location>
        <begin position="52"/>
        <end position="118"/>
    </location>
</feature>
<sequence length="133" mass="14565">MTPTLSLEVGPSLKNQDKRSLSVSISPVQKLSESHLIHRTQALKLPPPGLALPIPISCDVRAGKITNVEFIVKCPPGCQDPRYHVYGTDVYASYSSVCGAAVHRWATLSYLRAGRQSVRGDRRAQGRLISKQN</sequence>
<dbReference type="InterPro" id="IPR004043">
    <property type="entry name" value="LCCL"/>
</dbReference>
<proteinExistence type="predicted"/>
<reference evidence="2" key="1">
    <citation type="submission" date="2019-03" db="EMBL/GenBank/DDBJ databases">
        <title>Genome sequencing and reference-guided assembly of Black Bengal Goat (Capra hircus).</title>
        <authorList>
            <person name="Siddiki A.Z."/>
            <person name="Baten A."/>
            <person name="Billah M."/>
            <person name="Alam M.A.U."/>
            <person name="Shawrob K.S.M."/>
            <person name="Saha S."/>
            <person name="Chowdhury M."/>
            <person name="Rahman A.H."/>
            <person name="Stear M."/>
            <person name="Miah G."/>
            <person name="Das G.B."/>
            <person name="Hossain M.M."/>
            <person name="Kumkum M."/>
            <person name="Islam M.S."/>
            <person name="Mollah A.M."/>
            <person name="Ahsan A."/>
            <person name="Tusar F."/>
            <person name="Khan M.K.I."/>
        </authorList>
    </citation>
    <scope>NUCLEOTIDE SEQUENCE [LARGE SCALE GENOMIC DNA]</scope>
</reference>
<accession>A0A8C2P232</accession>
<organism evidence="2">
    <name type="scientific">Capra hircus</name>
    <name type="common">Goat</name>
    <dbReference type="NCBI Taxonomy" id="9925"/>
    <lineage>
        <taxon>Eukaryota</taxon>
        <taxon>Metazoa</taxon>
        <taxon>Chordata</taxon>
        <taxon>Craniata</taxon>
        <taxon>Vertebrata</taxon>
        <taxon>Euteleostomi</taxon>
        <taxon>Mammalia</taxon>
        <taxon>Eutheria</taxon>
        <taxon>Laurasiatheria</taxon>
        <taxon>Artiodactyla</taxon>
        <taxon>Ruminantia</taxon>
        <taxon>Pecora</taxon>
        <taxon>Bovidae</taxon>
        <taxon>Caprinae</taxon>
        <taxon>Capra</taxon>
    </lineage>
</organism>
<dbReference type="PROSITE" id="PS50820">
    <property type="entry name" value="LCCL"/>
    <property type="match status" value="1"/>
</dbReference>
<protein>
    <recommendedName>
        <fullName evidence="1">LCCL domain-containing protein</fullName>
    </recommendedName>
</protein>
<reference evidence="2" key="2">
    <citation type="submission" date="2025-08" db="UniProtKB">
        <authorList>
            <consortium name="Ensembl"/>
        </authorList>
    </citation>
    <scope>IDENTIFICATION</scope>
</reference>
<evidence type="ECO:0000313" key="2">
    <source>
        <dbReference type="Ensembl" id="ENSCHIP00010013186.1"/>
    </source>
</evidence>
<evidence type="ECO:0000259" key="1">
    <source>
        <dbReference type="PROSITE" id="PS50820"/>
    </source>
</evidence>
<dbReference type="InterPro" id="IPR036609">
    <property type="entry name" value="LCCL_sf"/>
</dbReference>
<dbReference type="SMART" id="SM00603">
    <property type="entry name" value="LCCL"/>
    <property type="match status" value="1"/>
</dbReference>
<dbReference type="SUPFAM" id="SSF69848">
    <property type="entry name" value="LCCL domain"/>
    <property type="match status" value="1"/>
</dbReference>
<dbReference type="AlphaFoldDB" id="A0A8C2P232"/>
<dbReference type="Pfam" id="PF03815">
    <property type="entry name" value="LCCL"/>
    <property type="match status" value="1"/>
</dbReference>